<organism evidence="1 2">
    <name type="scientific">Virgibacillus dokdonensis</name>
    <dbReference type="NCBI Taxonomy" id="302167"/>
    <lineage>
        <taxon>Bacteria</taxon>
        <taxon>Bacillati</taxon>
        <taxon>Bacillota</taxon>
        <taxon>Bacilli</taxon>
        <taxon>Bacillales</taxon>
        <taxon>Bacillaceae</taxon>
        <taxon>Virgibacillus</taxon>
    </lineage>
</organism>
<reference evidence="1 2" key="1">
    <citation type="submission" date="2017-05" db="EMBL/GenBank/DDBJ databases">
        <title>Virgibacillus sp. AK90 isolated from a saltern of Kakinada, India.</title>
        <authorList>
            <person name="Gupta V."/>
            <person name="Sidhu C."/>
            <person name="Korpole S."/>
            <person name="Pinnaka A.K."/>
        </authorList>
    </citation>
    <scope>NUCLEOTIDE SEQUENCE [LARGE SCALE GENOMIC DNA]</scope>
    <source>
        <strain evidence="1 2">AK90</strain>
    </source>
</reference>
<name>A0A3E0WV38_9BACI</name>
<evidence type="ECO:0000313" key="1">
    <source>
        <dbReference type="EMBL" id="RFA36249.1"/>
    </source>
</evidence>
<dbReference type="RefSeq" id="WP_116277600.1">
    <property type="nucleotide sequence ID" value="NZ_NFZX01000007.1"/>
</dbReference>
<accession>A0A3E0WV38</accession>
<comment type="caution">
    <text evidence="1">The sequence shown here is derived from an EMBL/GenBank/DDBJ whole genome shotgun (WGS) entry which is preliminary data.</text>
</comment>
<dbReference type="EMBL" id="NFZX01000007">
    <property type="protein sequence ID" value="RFA36249.1"/>
    <property type="molecule type" value="Genomic_DNA"/>
</dbReference>
<dbReference type="Proteomes" id="UP000256488">
    <property type="component" value="Unassembled WGS sequence"/>
</dbReference>
<gene>
    <name evidence="1" type="ORF">CAI16_05525</name>
</gene>
<proteinExistence type="predicted"/>
<dbReference type="AlphaFoldDB" id="A0A3E0WV38"/>
<sequence length="121" mass="13508">MKKVMVRAWEIAKQGQAKFGGKVKEYFAQALKMAWAETRKVVITTTSGSRKWKSWVARITGKDARFGFAREFVNPVAESGMAGKEFELNNGVYEVCNAGERKFIKVIDGQVINVSKSEVVA</sequence>
<protein>
    <submittedName>
        <fullName evidence="1">Uncharacterized protein</fullName>
    </submittedName>
</protein>
<evidence type="ECO:0000313" key="2">
    <source>
        <dbReference type="Proteomes" id="UP000256488"/>
    </source>
</evidence>
<dbReference type="InterPro" id="IPR010878">
    <property type="entry name" value="Gp111"/>
</dbReference>
<dbReference type="Pfam" id="PF07410">
    <property type="entry name" value="Phage_Gp111"/>
    <property type="match status" value="1"/>
</dbReference>